<dbReference type="PANTHER" id="PTHR24421:SF37">
    <property type="entry name" value="SENSOR HISTIDINE KINASE NARS"/>
    <property type="match status" value="1"/>
</dbReference>
<evidence type="ECO:0000313" key="12">
    <source>
        <dbReference type="Proteomes" id="UP000676853"/>
    </source>
</evidence>
<feature type="domain" description="Signal transduction histidine kinase subgroup 3 dimerisation and phosphoacceptor" evidence="10">
    <location>
        <begin position="150"/>
        <end position="211"/>
    </location>
</feature>
<evidence type="ECO:0000259" key="9">
    <source>
        <dbReference type="Pfam" id="PF02518"/>
    </source>
</evidence>
<evidence type="ECO:0000256" key="2">
    <source>
        <dbReference type="ARBA" id="ARBA00022475"/>
    </source>
</evidence>
<keyword evidence="4" id="KW-0812">Transmembrane</keyword>
<dbReference type="Pfam" id="PF02518">
    <property type="entry name" value="HATPase_c"/>
    <property type="match status" value="1"/>
</dbReference>
<evidence type="ECO:0000256" key="1">
    <source>
        <dbReference type="ARBA" id="ARBA00004651"/>
    </source>
</evidence>
<dbReference type="SUPFAM" id="SSF55874">
    <property type="entry name" value="ATPase domain of HSP90 chaperone/DNA topoisomerase II/histidine kinase"/>
    <property type="match status" value="1"/>
</dbReference>
<reference evidence="11 12" key="1">
    <citation type="submission" date="2021-04" db="EMBL/GenBank/DDBJ databases">
        <title>Whole genome sequence analysis of a thiophenic sulfur metabolizing bacteria.</title>
        <authorList>
            <person name="Akhtar N."/>
            <person name="Akram J."/>
            <person name="Aslam A."/>
        </authorList>
    </citation>
    <scope>NUCLEOTIDE SEQUENCE [LARGE SCALE GENOMIC DNA]</scope>
    <source>
        <strain evidence="11 12">3OW</strain>
    </source>
</reference>
<dbReference type="GO" id="GO:0016301">
    <property type="term" value="F:kinase activity"/>
    <property type="evidence" value="ECO:0007669"/>
    <property type="project" value="UniProtKB-KW"/>
</dbReference>
<dbReference type="InterPro" id="IPR011712">
    <property type="entry name" value="Sig_transdc_His_kin_sub3_dim/P"/>
</dbReference>
<keyword evidence="12" id="KW-1185">Reference proteome</keyword>
<evidence type="ECO:0000256" key="4">
    <source>
        <dbReference type="ARBA" id="ARBA00022692"/>
    </source>
</evidence>
<evidence type="ECO:0000313" key="11">
    <source>
        <dbReference type="EMBL" id="MBS4101099.1"/>
    </source>
</evidence>
<keyword evidence="7" id="KW-0902">Two-component regulatory system</keyword>
<sequence length="360" mass="38931">MRKLVLGPEGVPYLVDRVEGPPLPGDVLECLAAIEDPRFAVDEEMRASHHTLVPLVLDGGVVGAIAAWTPPGREVDGTDGAVLTILANQTAVALQNASLYQDSATLLKRSEHAYAQARRTAADLAARNAELLLAQRELSAAQRHQVLDDERHRIARELHDSVTQAVLSAGMQIEVCRSDIPAAERTERLDLAKDMTRVAVEQLRSSIFALNNARERPEAGLAAMLDKLSGAHVPDALDVTVEVRGTERELTAQCEHALVRIAGEALFNTAVHSGASRARLRLRYTPESVVLTIDDDGAGEPDRLRASLRANRVRDVDGHGRGLVNMEDRAAECGGRMTIRRSPLGGVGIRVAIPIRGELQ</sequence>
<accession>A0ABS5NA06</accession>
<keyword evidence="2" id="KW-1003">Cell membrane</keyword>
<dbReference type="CDD" id="cd16917">
    <property type="entry name" value="HATPase_UhpB-NarQ-NarX-like"/>
    <property type="match status" value="1"/>
</dbReference>
<keyword evidence="6" id="KW-1133">Transmembrane helix</keyword>
<dbReference type="Pfam" id="PF07730">
    <property type="entry name" value="HisKA_3"/>
    <property type="match status" value="1"/>
</dbReference>
<evidence type="ECO:0000256" key="5">
    <source>
        <dbReference type="ARBA" id="ARBA00022777"/>
    </source>
</evidence>
<dbReference type="Gene3D" id="1.20.5.1930">
    <property type="match status" value="1"/>
</dbReference>
<organism evidence="11 12">
    <name type="scientific">Tsukamurella paurometabola</name>
    <name type="common">Corynebacterium paurometabolum</name>
    <dbReference type="NCBI Taxonomy" id="2061"/>
    <lineage>
        <taxon>Bacteria</taxon>
        <taxon>Bacillati</taxon>
        <taxon>Actinomycetota</taxon>
        <taxon>Actinomycetes</taxon>
        <taxon>Mycobacteriales</taxon>
        <taxon>Tsukamurellaceae</taxon>
        <taxon>Tsukamurella</taxon>
    </lineage>
</organism>
<evidence type="ECO:0000256" key="6">
    <source>
        <dbReference type="ARBA" id="ARBA00022989"/>
    </source>
</evidence>
<keyword evidence="3" id="KW-0808">Transferase</keyword>
<evidence type="ECO:0000259" key="10">
    <source>
        <dbReference type="Pfam" id="PF07730"/>
    </source>
</evidence>
<dbReference type="Gene3D" id="3.30.565.10">
    <property type="entry name" value="Histidine kinase-like ATPase, C-terminal domain"/>
    <property type="match status" value="1"/>
</dbReference>
<dbReference type="InterPro" id="IPR029016">
    <property type="entry name" value="GAF-like_dom_sf"/>
</dbReference>
<dbReference type="Gene3D" id="3.30.450.40">
    <property type="match status" value="1"/>
</dbReference>
<dbReference type="InterPro" id="IPR036890">
    <property type="entry name" value="HATPase_C_sf"/>
</dbReference>
<evidence type="ECO:0000256" key="8">
    <source>
        <dbReference type="ARBA" id="ARBA00023136"/>
    </source>
</evidence>
<gene>
    <name evidence="11" type="ORF">KFZ73_07590</name>
</gene>
<feature type="domain" description="Histidine kinase/HSP90-like ATPase" evidence="9">
    <location>
        <begin position="256"/>
        <end position="355"/>
    </location>
</feature>
<dbReference type="PANTHER" id="PTHR24421">
    <property type="entry name" value="NITRATE/NITRITE SENSOR PROTEIN NARX-RELATED"/>
    <property type="match status" value="1"/>
</dbReference>
<dbReference type="Proteomes" id="UP000676853">
    <property type="component" value="Unassembled WGS sequence"/>
</dbReference>
<keyword evidence="5 11" id="KW-0418">Kinase</keyword>
<evidence type="ECO:0000256" key="3">
    <source>
        <dbReference type="ARBA" id="ARBA00022679"/>
    </source>
</evidence>
<comment type="subcellular location">
    <subcellularLocation>
        <location evidence="1">Cell membrane</location>
        <topology evidence="1">Multi-pass membrane protein</topology>
    </subcellularLocation>
</comment>
<keyword evidence="8" id="KW-0472">Membrane</keyword>
<dbReference type="SUPFAM" id="SSF55781">
    <property type="entry name" value="GAF domain-like"/>
    <property type="match status" value="1"/>
</dbReference>
<dbReference type="EMBL" id="JAGXOE010000012">
    <property type="protein sequence ID" value="MBS4101099.1"/>
    <property type="molecule type" value="Genomic_DNA"/>
</dbReference>
<protein>
    <submittedName>
        <fullName evidence="11">Sensor histidine kinase</fullName>
    </submittedName>
</protein>
<proteinExistence type="predicted"/>
<comment type="caution">
    <text evidence="11">The sequence shown here is derived from an EMBL/GenBank/DDBJ whole genome shotgun (WGS) entry which is preliminary data.</text>
</comment>
<evidence type="ECO:0000256" key="7">
    <source>
        <dbReference type="ARBA" id="ARBA00023012"/>
    </source>
</evidence>
<dbReference type="InterPro" id="IPR003594">
    <property type="entry name" value="HATPase_dom"/>
</dbReference>
<name>A0ABS5NA06_TSUPA</name>
<dbReference type="InterPro" id="IPR050482">
    <property type="entry name" value="Sensor_HK_TwoCompSys"/>
</dbReference>